<name>A0A2L2XJW3_9FIRM</name>
<keyword evidence="1" id="KW-0472">Membrane</keyword>
<evidence type="ECO:0000256" key="1">
    <source>
        <dbReference type="SAM" id="Phobius"/>
    </source>
</evidence>
<keyword evidence="3" id="KW-1185">Reference proteome</keyword>
<dbReference type="EMBL" id="BFAV01000141">
    <property type="protein sequence ID" value="GBF34566.1"/>
    <property type="molecule type" value="Genomic_DNA"/>
</dbReference>
<organism evidence="2 3">
    <name type="scientific">Desulfocucumis palustris</name>
    <dbReference type="NCBI Taxonomy" id="1898651"/>
    <lineage>
        <taxon>Bacteria</taxon>
        <taxon>Bacillati</taxon>
        <taxon>Bacillota</taxon>
        <taxon>Clostridia</taxon>
        <taxon>Eubacteriales</taxon>
        <taxon>Desulfocucumaceae</taxon>
        <taxon>Desulfocucumis</taxon>
    </lineage>
</organism>
<feature type="transmembrane region" description="Helical" evidence="1">
    <location>
        <begin position="198"/>
        <end position="220"/>
    </location>
</feature>
<proteinExistence type="predicted"/>
<dbReference type="OrthoDB" id="9779692at2"/>
<dbReference type="Proteomes" id="UP000239549">
    <property type="component" value="Unassembled WGS sequence"/>
</dbReference>
<keyword evidence="1" id="KW-1133">Transmembrane helix</keyword>
<dbReference type="AlphaFoldDB" id="A0A2L2XJW3"/>
<gene>
    <name evidence="2" type="ORF">DCCM_3685</name>
</gene>
<accession>A0A2L2XJW3</accession>
<dbReference type="RefSeq" id="WP_104372792.1">
    <property type="nucleotide sequence ID" value="NZ_BFAV01000141.1"/>
</dbReference>
<evidence type="ECO:0000313" key="2">
    <source>
        <dbReference type="EMBL" id="GBF34566.1"/>
    </source>
</evidence>
<keyword evidence="1" id="KW-0812">Transmembrane</keyword>
<reference evidence="3" key="1">
    <citation type="submission" date="2018-02" db="EMBL/GenBank/DDBJ databases">
        <title>Genome sequence of Desulfocucumis palustris strain NAW-5.</title>
        <authorList>
            <person name="Watanabe M."/>
            <person name="Kojima H."/>
            <person name="Fukui M."/>
        </authorList>
    </citation>
    <scope>NUCLEOTIDE SEQUENCE [LARGE SCALE GENOMIC DNA]</scope>
    <source>
        <strain evidence="3">NAW-5</strain>
    </source>
</reference>
<evidence type="ECO:0000313" key="3">
    <source>
        <dbReference type="Proteomes" id="UP000239549"/>
    </source>
</evidence>
<sequence>MIRNKKTFFIGLAMLISFCVVYIGIMSPSFGNGRNGLEFADDMFNSLSKGSAYFIGEQMEKAEKENGKAIDLAITAKSEEEAANWAKLYEAAGAEVKLDGNSVNIKGDFGKILTSALTDCDSMYNNQGDTITAKYGYDSREATYNWYNSFKKMDDQLKNKEMFPESSVLNNVMKKGVEPAYNYYGIEIKHVKENKATVSFMLIFYLIYTLWYGFGLYYLFDGLGISTSKSPKKAEA</sequence>
<protein>
    <submittedName>
        <fullName evidence="2">Uncharacterized protein</fullName>
    </submittedName>
</protein>
<feature type="transmembrane region" description="Helical" evidence="1">
    <location>
        <begin position="7"/>
        <end position="25"/>
    </location>
</feature>
<comment type="caution">
    <text evidence="2">The sequence shown here is derived from an EMBL/GenBank/DDBJ whole genome shotgun (WGS) entry which is preliminary data.</text>
</comment>